<gene>
    <name evidence="2" type="ORF">LCGC14_0768370</name>
</gene>
<feature type="transmembrane region" description="Helical" evidence="1">
    <location>
        <begin position="7"/>
        <end position="27"/>
    </location>
</feature>
<keyword evidence="1" id="KW-0812">Transmembrane</keyword>
<reference evidence="2" key="1">
    <citation type="journal article" date="2015" name="Nature">
        <title>Complex archaea that bridge the gap between prokaryotes and eukaryotes.</title>
        <authorList>
            <person name="Spang A."/>
            <person name="Saw J.H."/>
            <person name="Jorgensen S.L."/>
            <person name="Zaremba-Niedzwiedzka K."/>
            <person name="Martijn J."/>
            <person name="Lind A.E."/>
            <person name="van Eijk R."/>
            <person name="Schleper C."/>
            <person name="Guy L."/>
            <person name="Ettema T.J."/>
        </authorList>
    </citation>
    <scope>NUCLEOTIDE SEQUENCE</scope>
</reference>
<protein>
    <submittedName>
        <fullName evidence="2">Uncharacterized protein</fullName>
    </submittedName>
</protein>
<name>A0A0F9Q381_9ZZZZ</name>
<keyword evidence="1" id="KW-0472">Membrane</keyword>
<sequence>MRKIPFLLSLTCGFIIILISIYGFSLLRQRPGLPPEIKDLIQKKDVKLIQIDDIRIERKMDEEFILSQKAIGEQSTFLVEIDGKIEEREVKFVYYYSLNFFPLIYLLIGIFCFIIAILVFLLRSEDERARIYYWASFTFSSC</sequence>
<accession>A0A0F9Q381</accession>
<organism evidence="2">
    <name type="scientific">marine sediment metagenome</name>
    <dbReference type="NCBI Taxonomy" id="412755"/>
    <lineage>
        <taxon>unclassified sequences</taxon>
        <taxon>metagenomes</taxon>
        <taxon>ecological metagenomes</taxon>
    </lineage>
</organism>
<evidence type="ECO:0000256" key="1">
    <source>
        <dbReference type="SAM" id="Phobius"/>
    </source>
</evidence>
<keyword evidence="1" id="KW-1133">Transmembrane helix</keyword>
<evidence type="ECO:0000313" key="2">
    <source>
        <dbReference type="EMBL" id="KKN36949.1"/>
    </source>
</evidence>
<proteinExistence type="predicted"/>
<dbReference type="AlphaFoldDB" id="A0A0F9Q381"/>
<comment type="caution">
    <text evidence="2">The sequence shown here is derived from an EMBL/GenBank/DDBJ whole genome shotgun (WGS) entry which is preliminary data.</text>
</comment>
<dbReference type="EMBL" id="LAZR01001931">
    <property type="protein sequence ID" value="KKN36949.1"/>
    <property type="molecule type" value="Genomic_DNA"/>
</dbReference>
<feature type="transmembrane region" description="Helical" evidence="1">
    <location>
        <begin position="100"/>
        <end position="122"/>
    </location>
</feature>